<dbReference type="Proteomes" id="UP000588017">
    <property type="component" value="Unassembled WGS sequence"/>
</dbReference>
<dbReference type="InterPro" id="IPR029044">
    <property type="entry name" value="Nucleotide-diphossugar_trans"/>
</dbReference>
<protein>
    <submittedName>
        <fullName evidence="2">Glycosyltransferase involved in cell wall biosynthesis</fullName>
    </submittedName>
</protein>
<organism evidence="2 3">
    <name type="scientific">Chelatococcus composti</name>
    <dbReference type="NCBI Taxonomy" id="1743235"/>
    <lineage>
        <taxon>Bacteria</taxon>
        <taxon>Pseudomonadati</taxon>
        <taxon>Pseudomonadota</taxon>
        <taxon>Alphaproteobacteria</taxon>
        <taxon>Hyphomicrobiales</taxon>
        <taxon>Chelatococcaceae</taxon>
        <taxon>Chelatococcus</taxon>
    </lineage>
</organism>
<dbReference type="PANTHER" id="PTHR22916">
    <property type="entry name" value="GLYCOSYLTRANSFERASE"/>
    <property type="match status" value="1"/>
</dbReference>
<evidence type="ECO:0000313" key="3">
    <source>
        <dbReference type="Proteomes" id="UP000588017"/>
    </source>
</evidence>
<keyword evidence="3" id="KW-1185">Reference proteome</keyword>
<gene>
    <name evidence="2" type="ORF">HNQ73_003378</name>
</gene>
<sequence>MSDIKLSICIPTYNRARHLEKALANFADHYEIPFPYEIVVSDNASQDDTRAVVEHFTAKGLPIRYFRQRENCGGVRNIDSAFRHARGVYSMYHADDDSLVIDGLVNAVNYLDAHPDVGVCYAPWYLHNEVEGMDTGLFYENPSDLKFAKDAFEQVFSFLIERHVFPEVAVFRSSVLRSAWQDRHFAFVFFATLAHLLAKSSVAFLRKPFYRAVMQSAAGRDRTQAGHEEAMTAWDRYRGGLEYYLNFGARRGVVRLTPERRALFDKQIQQFTATRMSVAMRMWVNRKDYLRAYEICSRLVYAGFGEHPMVQQYRQTLAVPAAVQSLALLVSGAAEVEKLLLKGFSNPDALEKMLRELGLREDIAVLTDEAGLQPADTARTAVFVAKEADRQPFLDRGFFPGLVLCEADIADTIVL</sequence>
<proteinExistence type="predicted"/>
<dbReference type="AlphaFoldDB" id="A0A841KIG5"/>
<dbReference type="RefSeq" id="WP_183336352.1">
    <property type="nucleotide sequence ID" value="NZ_BMHX01000003.1"/>
</dbReference>
<dbReference type="Gene3D" id="3.90.550.10">
    <property type="entry name" value="Spore Coat Polysaccharide Biosynthesis Protein SpsA, Chain A"/>
    <property type="match status" value="1"/>
</dbReference>
<comment type="caution">
    <text evidence="2">The sequence shown here is derived from an EMBL/GenBank/DDBJ whole genome shotgun (WGS) entry which is preliminary data.</text>
</comment>
<dbReference type="InterPro" id="IPR001173">
    <property type="entry name" value="Glyco_trans_2-like"/>
</dbReference>
<keyword evidence="2" id="KW-0808">Transferase</keyword>
<dbReference type="GO" id="GO:0016758">
    <property type="term" value="F:hexosyltransferase activity"/>
    <property type="evidence" value="ECO:0007669"/>
    <property type="project" value="UniProtKB-ARBA"/>
</dbReference>
<dbReference type="CDD" id="cd00761">
    <property type="entry name" value="Glyco_tranf_GTA_type"/>
    <property type="match status" value="1"/>
</dbReference>
<dbReference type="SUPFAM" id="SSF53448">
    <property type="entry name" value="Nucleotide-diphospho-sugar transferases"/>
    <property type="match status" value="1"/>
</dbReference>
<name>A0A841KIG5_9HYPH</name>
<evidence type="ECO:0000313" key="2">
    <source>
        <dbReference type="EMBL" id="MBB6169726.1"/>
    </source>
</evidence>
<dbReference type="EMBL" id="JACHEH010000010">
    <property type="protein sequence ID" value="MBB6169726.1"/>
    <property type="molecule type" value="Genomic_DNA"/>
</dbReference>
<dbReference type="Pfam" id="PF00535">
    <property type="entry name" value="Glycos_transf_2"/>
    <property type="match status" value="1"/>
</dbReference>
<reference evidence="2 3" key="1">
    <citation type="submission" date="2020-08" db="EMBL/GenBank/DDBJ databases">
        <title>Genomic Encyclopedia of Type Strains, Phase IV (KMG-IV): sequencing the most valuable type-strain genomes for metagenomic binning, comparative biology and taxonomic classification.</title>
        <authorList>
            <person name="Goeker M."/>
        </authorList>
    </citation>
    <scope>NUCLEOTIDE SEQUENCE [LARGE SCALE GENOMIC DNA]</scope>
    <source>
        <strain evidence="2 3">DSM 101465</strain>
    </source>
</reference>
<evidence type="ECO:0000259" key="1">
    <source>
        <dbReference type="Pfam" id="PF00535"/>
    </source>
</evidence>
<accession>A0A841KIG5</accession>
<feature type="domain" description="Glycosyltransferase 2-like" evidence="1">
    <location>
        <begin position="7"/>
        <end position="125"/>
    </location>
</feature>